<organism evidence="1 2">
    <name type="scientific">Paenibacillus oenotherae</name>
    <dbReference type="NCBI Taxonomy" id="1435645"/>
    <lineage>
        <taxon>Bacteria</taxon>
        <taxon>Bacillati</taxon>
        <taxon>Bacillota</taxon>
        <taxon>Bacilli</taxon>
        <taxon>Bacillales</taxon>
        <taxon>Paenibacillaceae</taxon>
        <taxon>Paenibacillus</taxon>
    </lineage>
</organism>
<accession>A0ABS7D197</accession>
<keyword evidence="2" id="KW-1185">Reference proteome</keyword>
<dbReference type="EMBL" id="JAHZIJ010000001">
    <property type="protein sequence ID" value="MBW7473670.1"/>
    <property type="molecule type" value="Genomic_DNA"/>
</dbReference>
<name>A0ABS7D197_9BACL</name>
<dbReference type="RefSeq" id="WP_219870882.1">
    <property type="nucleotide sequence ID" value="NZ_JAHZIJ010000001.1"/>
</dbReference>
<sequence>MQMQPLHSIELHLPEDKLPGYYAQIIKGIADTVTIVDRDKTVLFVQSAADADAVEAFVQRYRVDCERALWIALEDSSWELNDRLFTDYGLHTRLGNHYLDLGLVALVALSASGAHSELESALLQTEEHAIARAQENGQQLIAIDRHQIELIEGIARAYQCKWAQLL</sequence>
<evidence type="ECO:0000313" key="2">
    <source>
        <dbReference type="Proteomes" id="UP000812277"/>
    </source>
</evidence>
<dbReference type="Proteomes" id="UP000812277">
    <property type="component" value="Unassembled WGS sequence"/>
</dbReference>
<proteinExistence type="predicted"/>
<comment type="caution">
    <text evidence="1">The sequence shown here is derived from an EMBL/GenBank/DDBJ whole genome shotgun (WGS) entry which is preliminary data.</text>
</comment>
<reference evidence="1 2" key="1">
    <citation type="submission" date="2021-07" db="EMBL/GenBank/DDBJ databases">
        <title>Paenibacillus radiodurans sp. nov., isolated from the southeastern edge of Tengger Desert.</title>
        <authorList>
            <person name="Zhang G."/>
        </authorList>
    </citation>
    <scope>NUCLEOTIDE SEQUENCE [LARGE SCALE GENOMIC DNA]</scope>
    <source>
        <strain evidence="1 2">DT7-4</strain>
    </source>
</reference>
<evidence type="ECO:0000313" key="1">
    <source>
        <dbReference type="EMBL" id="MBW7473670.1"/>
    </source>
</evidence>
<protein>
    <submittedName>
        <fullName evidence="1">Uncharacterized protein</fullName>
    </submittedName>
</protein>
<gene>
    <name evidence="1" type="ORF">K0T92_02795</name>
</gene>